<dbReference type="Pfam" id="PF01522">
    <property type="entry name" value="Polysacc_deac_1"/>
    <property type="match status" value="1"/>
</dbReference>
<keyword evidence="5" id="KW-1185">Reference proteome</keyword>
<organism evidence="4 5">
    <name type="scientific">Christiangramia salexigens</name>
    <dbReference type="NCBI Taxonomy" id="1913577"/>
    <lineage>
        <taxon>Bacteria</taxon>
        <taxon>Pseudomonadati</taxon>
        <taxon>Bacteroidota</taxon>
        <taxon>Flavobacteriia</taxon>
        <taxon>Flavobacteriales</taxon>
        <taxon>Flavobacteriaceae</taxon>
        <taxon>Christiangramia</taxon>
    </lineage>
</organism>
<dbReference type="InterPro" id="IPR011330">
    <property type="entry name" value="Glyco_hydro/deAcase_b/a-brl"/>
</dbReference>
<dbReference type="STRING" id="1913577.LPB144_08505"/>
<keyword evidence="2" id="KW-0378">Hydrolase</keyword>
<keyword evidence="1" id="KW-0479">Metal-binding</keyword>
<dbReference type="PROSITE" id="PS51677">
    <property type="entry name" value="NODB"/>
    <property type="match status" value="1"/>
</dbReference>
<dbReference type="GO" id="GO:0016810">
    <property type="term" value="F:hydrolase activity, acting on carbon-nitrogen (but not peptide) bonds"/>
    <property type="evidence" value="ECO:0007669"/>
    <property type="project" value="InterPro"/>
</dbReference>
<dbReference type="EMBL" id="CP018153">
    <property type="protein sequence ID" value="APG60442.1"/>
    <property type="molecule type" value="Genomic_DNA"/>
</dbReference>
<dbReference type="KEGG" id="grl:LPB144_08505"/>
<dbReference type="Gene3D" id="3.20.20.370">
    <property type="entry name" value="Glycoside hydrolase/deacetylase"/>
    <property type="match status" value="1"/>
</dbReference>
<name>A0A1L3J5Q2_9FLAO</name>
<feature type="domain" description="NodB homology" evidence="3">
    <location>
        <begin position="27"/>
        <end position="216"/>
    </location>
</feature>
<dbReference type="GO" id="GO:0016020">
    <property type="term" value="C:membrane"/>
    <property type="evidence" value="ECO:0007669"/>
    <property type="project" value="TreeGrafter"/>
</dbReference>
<protein>
    <submittedName>
        <fullName evidence="4">Polysaccharide deacetylase family protein</fullName>
    </submittedName>
</protein>
<dbReference type="AlphaFoldDB" id="A0A1L3J5Q2"/>
<sequence>MKIFRAKYPSLLSFLYPKRISRIDNTGSVYLTFDDGPVPEVTPWVLDLLAQYDAKATFFCIGENISKSPEIFKRIITEGHQIGNHTYNHLNGWSTSKKVYMDNIKQTERTFRIETGLSDNTLSTPIFKLFRPPYGKIKNSQARLVKNLGYEIVMWDVISGDYDQSFSPEKCYKNVMKNVRGGSTIVFHDSQKAFPNLEKILPQILEDLKNKGFKFRSLKDAL</sequence>
<evidence type="ECO:0000256" key="2">
    <source>
        <dbReference type="ARBA" id="ARBA00022801"/>
    </source>
</evidence>
<dbReference type="Proteomes" id="UP000182510">
    <property type="component" value="Chromosome"/>
</dbReference>
<dbReference type="GO" id="GO:0046872">
    <property type="term" value="F:metal ion binding"/>
    <property type="evidence" value="ECO:0007669"/>
    <property type="project" value="UniProtKB-KW"/>
</dbReference>
<dbReference type="GO" id="GO:0005975">
    <property type="term" value="P:carbohydrate metabolic process"/>
    <property type="evidence" value="ECO:0007669"/>
    <property type="project" value="InterPro"/>
</dbReference>
<evidence type="ECO:0000313" key="5">
    <source>
        <dbReference type="Proteomes" id="UP000182510"/>
    </source>
</evidence>
<dbReference type="PANTHER" id="PTHR10587">
    <property type="entry name" value="GLYCOSYL TRANSFERASE-RELATED"/>
    <property type="match status" value="1"/>
</dbReference>
<dbReference type="PANTHER" id="PTHR10587:SF133">
    <property type="entry name" value="CHITIN DEACETYLASE 1-RELATED"/>
    <property type="match status" value="1"/>
</dbReference>
<evidence type="ECO:0000256" key="1">
    <source>
        <dbReference type="ARBA" id="ARBA00022723"/>
    </source>
</evidence>
<accession>A0A1L3J5Q2</accession>
<proteinExistence type="predicted"/>
<evidence type="ECO:0000313" key="4">
    <source>
        <dbReference type="EMBL" id="APG60442.1"/>
    </source>
</evidence>
<gene>
    <name evidence="4" type="ORF">LPB144_08505</name>
</gene>
<dbReference type="OrthoDB" id="9812065at2"/>
<dbReference type="SUPFAM" id="SSF88713">
    <property type="entry name" value="Glycoside hydrolase/deacetylase"/>
    <property type="match status" value="1"/>
</dbReference>
<dbReference type="CDD" id="cd10917">
    <property type="entry name" value="CE4_NodB_like_6s_7s"/>
    <property type="match status" value="1"/>
</dbReference>
<reference evidence="4 5" key="1">
    <citation type="submission" date="2016-11" db="EMBL/GenBank/DDBJ databases">
        <title>Gramella sp. LPB0144 isolated from marine environment.</title>
        <authorList>
            <person name="Kim E."/>
            <person name="Yi H."/>
        </authorList>
    </citation>
    <scope>NUCLEOTIDE SEQUENCE [LARGE SCALE GENOMIC DNA]</scope>
    <source>
        <strain evidence="4 5">LPB0144</strain>
    </source>
</reference>
<dbReference type="InterPro" id="IPR050248">
    <property type="entry name" value="Polysacc_deacetylase_ArnD"/>
</dbReference>
<dbReference type="InterPro" id="IPR002509">
    <property type="entry name" value="NODB_dom"/>
</dbReference>
<dbReference type="RefSeq" id="WP_072553089.1">
    <property type="nucleotide sequence ID" value="NZ_CP018153.1"/>
</dbReference>
<evidence type="ECO:0000259" key="3">
    <source>
        <dbReference type="PROSITE" id="PS51677"/>
    </source>
</evidence>